<dbReference type="AlphaFoldDB" id="A0A1Y3AXH4"/>
<reference evidence="2 3" key="1">
    <citation type="submission" date="2017-03" db="EMBL/GenBank/DDBJ databases">
        <title>Genome Survey of Euroglyphus maynei.</title>
        <authorList>
            <person name="Arlian L.G."/>
            <person name="Morgan M.S."/>
            <person name="Rider S.D."/>
        </authorList>
    </citation>
    <scope>NUCLEOTIDE SEQUENCE [LARGE SCALE GENOMIC DNA]</scope>
    <source>
        <strain evidence="2">Arlian Lab</strain>
        <tissue evidence="2">Whole body</tissue>
    </source>
</reference>
<evidence type="ECO:0000256" key="1">
    <source>
        <dbReference type="SAM" id="MobiDB-lite"/>
    </source>
</evidence>
<proteinExistence type="predicted"/>
<sequence length="310" mass="33973">MFFSFSELLRDILAELQDDEFCRANRGQADFDDHLPLIDFFRGHGEIFADLNKPGVGGGTASQCALLPQTVQITVYGGFDALPGRLAVGFKHQFIQGFLNIPLNGVEQAAYRDIAPVIAVLQRAGAPHHGALARERADHVQRLALVIRTLKIIADGEHRGNAIHGLVGRRFPHATRTVGLGNGGRGDGARRHRPTRCQGAPRAKDTVALTHHQVERIINRGSRRGTRPCRNNQRNIIVLRHRISDFSHVNQITFTAAVHKPQAQAGIKSVFQRRRGHGGGSTVDRKARYGIFTEINAGVSGCHCHGNISS</sequence>
<dbReference type="Proteomes" id="UP000194236">
    <property type="component" value="Unassembled WGS sequence"/>
</dbReference>
<comment type="caution">
    <text evidence="2">The sequence shown here is derived from an EMBL/GenBank/DDBJ whole genome shotgun (WGS) entry which is preliminary data.</text>
</comment>
<evidence type="ECO:0000313" key="3">
    <source>
        <dbReference type="Proteomes" id="UP000194236"/>
    </source>
</evidence>
<gene>
    <name evidence="2" type="ORF">BLA29_000019</name>
</gene>
<protein>
    <submittedName>
        <fullName evidence="2">Uncharacterized protein</fullName>
    </submittedName>
</protein>
<organism evidence="2 3">
    <name type="scientific">Euroglyphus maynei</name>
    <name type="common">Mayne's house dust mite</name>
    <dbReference type="NCBI Taxonomy" id="6958"/>
    <lineage>
        <taxon>Eukaryota</taxon>
        <taxon>Metazoa</taxon>
        <taxon>Ecdysozoa</taxon>
        <taxon>Arthropoda</taxon>
        <taxon>Chelicerata</taxon>
        <taxon>Arachnida</taxon>
        <taxon>Acari</taxon>
        <taxon>Acariformes</taxon>
        <taxon>Sarcoptiformes</taxon>
        <taxon>Astigmata</taxon>
        <taxon>Psoroptidia</taxon>
        <taxon>Analgoidea</taxon>
        <taxon>Pyroglyphidae</taxon>
        <taxon>Pyroglyphinae</taxon>
        <taxon>Euroglyphus</taxon>
    </lineage>
</organism>
<name>A0A1Y3AXH4_EURMA</name>
<accession>A0A1Y3AXH4</accession>
<evidence type="ECO:0000313" key="2">
    <source>
        <dbReference type="EMBL" id="OTF72494.1"/>
    </source>
</evidence>
<keyword evidence="3" id="KW-1185">Reference proteome</keyword>
<dbReference type="EMBL" id="MUJZ01055907">
    <property type="protein sequence ID" value="OTF72494.1"/>
    <property type="molecule type" value="Genomic_DNA"/>
</dbReference>
<feature type="region of interest" description="Disordered" evidence="1">
    <location>
        <begin position="177"/>
        <end position="201"/>
    </location>
</feature>